<keyword evidence="3" id="KW-0997">Cell inner membrane</keyword>
<dbReference type="PANTHER" id="PTHR33362:SF5">
    <property type="entry name" value="C4-DICARBOXYLATE TRAP TRANSPORTER LARGE PERMEASE PROTEIN DCTM"/>
    <property type="match status" value="1"/>
</dbReference>
<feature type="transmembrane region" description="Helical" evidence="7">
    <location>
        <begin position="137"/>
        <end position="163"/>
    </location>
</feature>
<dbReference type="InterPro" id="IPR010656">
    <property type="entry name" value="DctM"/>
</dbReference>
<feature type="transmembrane region" description="Helical" evidence="7">
    <location>
        <begin position="175"/>
        <end position="201"/>
    </location>
</feature>
<dbReference type="EMBL" id="VSSQ01039368">
    <property type="protein sequence ID" value="MPM92432.1"/>
    <property type="molecule type" value="Genomic_DNA"/>
</dbReference>
<proteinExistence type="predicted"/>
<evidence type="ECO:0000256" key="5">
    <source>
        <dbReference type="ARBA" id="ARBA00022989"/>
    </source>
</evidence>
<dbReference type="GO" id="GO:0022857">
    <property type="term" value="F:transmembrane transporter activity"/>
    <property type="evidence" value="ECO:0007669"/>
    <property type="project" value="TreeGrafter"/>
</dbReference>
<evidence type="ECO:0000256" key="2">
    <source>
        <dbReference type="ARBA" id="ARBA00022475"/>
    </source>
</evidence>
<organism evidence="9">
    <name type="scientific">bioreactor metagenome</name>
    <dbReference type="NCBI Taxonomy" id="1076179"/>
    <lineage>
        <taxon>unclassified sequences</taxon>
        <taxon>metagenomes</taxon>
        <taxon>ecological metagenomes</taxon>
    </lineage>
</organism>
<dbReference type="AlphaFoldDB" id="A0A645DVQ8"/>
<feature type="transmembrane region" description="Helical" evidence="7">
    <location>
        <begin position="20"/>
        <end position="38"/>
    </location>
</feature>
<dbReference type="PANTHER" id="PTHR33362">
    <property type="entry name" value="SIALIC ACID TRAP TRANSPORTER PERMEASE PROTEIN SIAT-RELATED"/>
    <property type="match status" value="1"/>
</dbReference>
<name>A0A645DVQ8_9ZZZZ</name>
<evidence type="ECO:0000256" key="3">
    <source>
        <dbReference type="ARBA" id="ARBA00022519"/>
    </source>
</evidence>
<evidence type="ECO:0000256" key="1">
    <source>
        <dbReference type="ARBA" id="ARBA00004429"/>
    </source>
</evidence>
<comment type="subcellular location">
    <subcellularLocation>
        <location evidence="1">Cell inner membrane</location>
        <topology evidence="1">Multi-pass membrane protein</topology>
    </subcellularLocation>
</comment>
<sequence length="204" mass="22297">MPVIILGGIYGGLFTPTEAAAVACVYGFLVACFVYKGIKVRDMYNISFEAVNTSAMILFIVATANAFSNIITTQQVPAKLSRLVLSWTDNWVLILLVINVILLINGCFMETTASTFIYTPILFPLVMALGVDPIQFGVILVLNMTMGLITPPLGINLFVANGIDKRVNFGEQVRYVIPFFIGLVAVLMMVSYIPGISLWLVSLM</sequence>
<keyword evidence="6 7" id="KW-0472">Membrane</keyword>
<feature type="transmembrane region" description="Helical" evidence="7">
    <location>
        <begin position="91"/>
        <end position="108"/>
    </location>
</feature>
<evidence type="ECO:0000256" key="6">
    <source>
        <dbReference type="ARBA" id="ARBA00023136"/>
    </source>
</evidence>
<evidence type="ECO:0000256" key="7">
    <source>
        <dbReference type="SAM" id="Phobius"/>
    </source>
</evidence>
<reference evidence="9" key="1">
    <citation type="submission" date="2019-08" db="EMBL/GenBank/DDBJ databases">
        <authorList>
            <person name="Kucharzyk K."/>
            <person name="Murdoch R.W."/>
            <person name="Higgins S."/>
            <person name="Loffler F."/>
        </authorList>
    </citation>
    <scope>NUCLEOTIDE SEQUENCE</scope>
</reference>
<accession>A0A645DVQ8</accession>
<feature type="transmembrane region" description="Helical" evidence="7">
    <location>
        <begin position="50"/>
        <end position="71"/>
    </location>
</feature>
<feature type="domain" description="TRAP C4-dicarboxylate transport system permease DctM subunit" evidence="8">
    <location>
        <begin position="1"/>
        <end position="196"/>
    </location>
</feature>
<comment type="caution">
    <text evidence="9">The sequence shown here is derived from an EMBL/GenBank/DDBJ whole genome shotgun (WGS) entry which is preliminary data.</text>
</comment>
<protein>
    <submittedName>
        <fullName evidence="9">C4-dicarboxylate TRAP transporter large permease protein DctM</fullName>
    </submittedName>
</protein>
<feature type="transmembrane region" description="Helical" evidence="7">
    <location>
        <begin position="115"/>
        <end position="131"/>
    </location>
</feature>
<gene>
    <name evidence="9" type="primary">dctM_74</name>
    <name evidence="9" type="ORF">SDC9_139567</name>
</gene>
<keyword evidence="4 7" id="KW-0812">Transmembrane</keyword>
<dbReference type="GO" id="GO:0005886">
    <property type="term" value="C:plasma membrane"/>
    <property type="evidence" value="ECO:0007669"/>
    <property type="project" value="UniProtKB-SubCell"/>
</dbReference>
<dbReference type="InterPro" id="IPR004681">
    <property type="entry name" value="TRAP_DctM"/>
</dbReference>
<dbReference type="Pfam" id="PF06808">
    <property type="entry name" value="DctM"/>
    <property type="match status" value="1"/>
</dbReference>
<keyword evidence="2" id="KW-1003">Cell membrane</keyword>
<evidence type="ECO:0000313" key="9">
    <source>
        <dbReference type="EMBL" id="MPM92432.1"/>
    </source>
</evidence>
<evidence type="ECO:0000256" key="4">
    <source>
        <dbReference type="ARBA" id="ARBA00022692"/>
    </source>
</evidence>
<evidence type="ECO:0000259" key="8">
    <source>
        <dbReference type="Pfam" id="PF06808"/>
    </source>
</evidence>
<keyword evidence="5 7" id="KW-1133">Transmembrane helix</keyword>